<organism evidence="6 7">
    <name type="scientific">Ditylenchus dipsaci</name>
    <dbReference type="NCBI Taxonomy" id="166011"/>
    <lineage>
        <taxon>Eukaryota</taxon>
        <taxon>Metazoa</taxon>
        <taxon>Ecdysozoa</taxon>
        <taxon>Nematoda</taxon>
        <taxon>Chromadorea</taxon>
        <taxon>Rhabditida</taxon>
        <taxon>Tylenchina</taxon>
        <taxon>Tylenchomorpha</taxon>
        <taxon>Sphaerularioidea</taxon>
        <taxon>Anguinidae</taxon>
        <taxon>Anguininae</taxon>
        <taxon>Ditylenchus</taxon>
    </lineage>
</organism>
<dbReference type="AlphaFoldDB" id="A0A915DRL4"/>
<protein>
    <submittedName>
        <fullName evidence="7">G-protein coupled receptors family 1 profile domain-containing protein</fullName>
    </submittedName>
</protein>
<evidence type="ECO:0000256" key="5">
    <source>
        <dbReference type="SAM" id="Phobius"/>
    </source>
</evidence>
<feature type="transmembrane region" description="Helical" evidence="5">
    <location>
        <begin position="77"/>
        <end position="97"/>
    </location>
</feature>
<proteinExistence type="predicted"/>
<dbReference type="GO" id="GO:0016020">
    <property type="term" value="C:membrane"/>
    <property type="evidence" value="ECO:0007669"/>
    <property type="project" value="UniProtKB-SubCell"/>
</dbReference>
<dbReference type="InterPro" id="IPR019408">
    <property type="entry name" value="7TM_GPCR_serpentine_rcpt_Srab"/>
</dbReference>
<dbReference type="Pfam" id="PF10292">
    <property type="entry name" value="7TM_GPCR_Srab"/>
    <property type="match status" value="1"/>
</dbReference>
<name>A0A915DRL4_9BILA</name>
<sequence>MAFHNGLVYIYEFYRLSIDVTNTSSCQRLWPTPVIFYLRTVYIGVLNGINASLIVLCIERAVCICRISNYEESRQPIVVSFFLAILTIIFTIVFVFLCLPGQRWSTGMAISTTRNSVNSTNYQAICQKAIKPIVKNISGSADVSSLHGIR</sequence>
<keyword evidence="3 5" id="KW-1133">Transmembrane helix</keyword>
<keyword evidence="6" id="KW-1185">Reference proteome</keyword>
<evidence type="ECO:0000313" key="7">
    <source>
        <dbReference type="WBParaSite" id="jg2218"/>
    </source>
</evidence>
<accession>A0A915DRL4</accession>
<dbReference type="Proteomes" id="UP000887574">
    <property type="component" value="Unplaced"/>
</dbReference>
<keyword evidence="2 5" id="KW-0812">Transmembrane</keyword>
<evidence type="ECO:0000313" key="6">
    <source>
        <dbReference type="Proteomes" id="UP000887574"/>
    </source>
</evidence>
<evidence type="ECO:0000256" key="1">
    <source>
        <dbReference type="ARBA" id="ARBA00004141"/>
    </source>
</evidence>
<comment type="subcellular location">
    <subcellularLocation>
        <location evidence="1">Membrane</location>
        <topology evidence="1">Multi-pass membrane protein</topology>
    </subcellularLocation>
</comment>
<evidence type="ECO:0000256" key="2">
    <source>
        <dbReference type="ARBA" id="ARBA00022692"/>
    </source>
</evidence>
<reference evidence="7" key="1">
    <citation type="submission" date="2022-11" db="UniProtKB">
        <authorList>
            <consortium name="WormBaseParasite"/>
        </authorList>
    </citation>
    <scope>IDENTIFICATION</scope>
</reference>
<dbReference type="WBParaSite" id="jg2218">
    <property type="protein sequence ID" value="jg2218"/>
    <property type="gene ID" value="jg2218"/>
</dbReference>
<feature type="transmembrane region" description="Helical" evidence="5">
    <location>
        <begin position="34"/>
        <end position="56"/>
    </location>
</feature>
<keyword evidence="4 5" id="KW-0472">Membrane</keyword>
<evidence type="ECO:0000256" key="3">
    <source>
        <dbReference type="ARBA" id="ARBA00022989"/>
    </source>
</evidence>
<evidence type="ECO:0000256" key="4">
    <source>
        <dbReference type="ARBA" id="ARBA00023136"/>
    </source>
</evidence>